<dbReference type="PANTHER" id="PTHR33375">
    <property type="entry name" value="CHROMOSOME-PARTITIONING PROTEIN PARB-RELATED"/>
    <property type="match status" value="1"/>
</dbReference>
<dbReference type="Gene3D" id="1.10.10.2830">
    <property type="match status" value="1"/>
</dbReference>
<keyword evidence="4" id="KW-0132">Cell division</keyword>
<organism evidence="9 10">
    <name type="scientific">Vallitalea guaymasensis</name>
    <dbReference type="NCBI Taxonomy" id="1185412"/>
    <lineage>
        <taxon>Bacteria</taxon>
        <taxon>Bacillati</taxon>
        <taxon>Bacillota</taxon>
        <taxon>Clostridia</taxon>
        <taxon>Lachnospirales</taxon>
        <taxon>Vallitaleaceae</taxon>
        <taxon>Vallitalea</taxon>
    </lineage>
</organism>
<dbReference type="GO" id="GO:0009295">
    <property type="term" value="C:nucleoid"/>
    <property type="evidence" value="ECO:0007669"/>
    <property type="project" value="UniProtKB-SubCell"/>
</dbReference>
<feature type="domain" description="ParB-like N-terminal" evidence="8">
    <location>
        <begin position="8"/>
        <end position="98"/>
    </location>
</feature>
<dbReference type="SUPFAM" id="SSF110849">
    <property type="entry name" value="ParB/Sulfiredoxin"/>
    <property type="match status" value="1"/>
</dbReference>
<dbReference type="InterPro" id="IPR004437">
    <property type="entry name" value="ParB/RepB/Spo0J"/>
</dbReference>
<dbReference type="InterPro" id="IPR036086">
    <property type="entry name" value="ParB/Sulfiredoxin_sf"/>
</dbReference>
<dbReference type="FunFam" id="3.90.1530.30:FF:000001">
    <property type="entry name" value="Chromosome partitioning protein ParB"/>
    <property type="match status" value="1"/>
</dbReference>
<dbReference type="Pfam" id="PF02195">
    <property type="entry name" value="ParB_N"/>
    <property type="match status" value="1"/>
</dbReference>
<evidence type="ECO:0000256" key="2">
    <source>
        <dbReference type="ARBA" id="ARBA00006295"/>
    </source>
</evidence>
<proteinExistence type="inferred from homology"/>
<sequence>MINEYNVTFISVNNIRPNPYQPRRVFDKLMLDELANSIKEFGIMQPISVRRINDEYYELIAGERRLRASKLAGLTEIPAIVIDVNDKDSAVIALVENLQRENLNYIEEAEGYYNLINDYDLTQDEVAKQVGKSQSTIANKLRLLKLSNNVKKVLLDNSLSERHARALLKLPNEELQLNILNKVVEQSLNVKKTEELIDRTLNRLIEQVNKKDKAKVKRYLKDIRIFTNTIKQAVDMMESSGIDIDYKVKEVDDSYEINIVIPMN</sequence>
<dbReference type="NCBIfam" id="TIGR04285">
    <property type="entry name" value="nucleoid_noc"/>
    <property type="match status" value="1"/>
</dbReference>
<dbReference type="InterPro" id="IPR050336">
    <property type="entry name" value="Chromosome_partition/occlusion"/>
</dbReference>
<dbReference type="EMBL" id="CP058561">
    <property type="protein sequence ID" value="QUH31987.1"/>
    <property type="molecule type" value="Genomic_DNA"/>
</dbReference>
<keyword evidence="6" id="KW-0717">Septation</keyword>
<dbReference type="Gene3D" id="3.90.1530.30">
    <property type="match status" value="1"/>
</dbReference>
<dbReference type="NCBIfam" id="TIGR00180">
    <property type="entry name" value="parB_part"/>
    <property type="match status" value="1"/>
</dbReference>
<dbReference type="InterPro" id="IPR041468">
    <property type="entry name" value="HTH_ParB/Spo0J"/>
</dbReference>
<evidence type="ECO:0000313" key="10">
    <source>
        <dbReference type="Proteomes" id="UP000677305"/>
    </source>
</evidence>
<dbReference type="GO" id="GO:0003677">
    <property type="term" value="F:DNA binding"/>
    <property type="evidence" value="ECO:0007669"/>
    <property type="project" value="UniProtKB-KW"/>
</dbReference>
<dbReference type="Proteomes" id="UP000677305">
    <property type="component" value="Chromosome"/>
</dbReference>
<dbReference type="GO" id="GO:0045881">
    <property type="term" value="P:positive regulation of sporulation resulting in formation of a cellular spore"/>
    <property type="evidence" value="ECO:0007669"/>
    <property type="project" value="TreeGrafter"/>
</dbReference>
<comment type="subcellular location">
    <subcellularLocation>
        <location evidence="1">Cytoplasm</location>
        <location evidence="1">Nucleoid</location>
    </subcellularLocation>
</comment>
<keyword evidence="3" id="KW-0963">Cytoplasm</keyword>
<evidence type="ECO:0000256" key="7">
    <source>
        <dbReference type="ARBA" id="ARBA00023306"/>
    </source>
</evidence>
<evidence type="ECO:0000256" key="5">
    <source>
        <dbReference type="ARBA" id="ARBA00023125"/>
    </source>
</evidence>
<accession>A0A8J8SEL0</accession>
<keyword evidence="10" id="KW-1185">Reference proteome</keyword>
<dbReference type="KEGG" id="vgu:HYG85_10615"/>
<dbReference type="RefSeq" id="WP_113674475.1">
    <property type="nucleotide sequence ID" value="NZ_CP058561.1"/>
</dbReference>
<dbReference type="SMART" id="SM00470">
    <property type="entry name" value="ParB"/>
    <property type="match status" value="1"/>
</dbReference>
<dbReference type="GO" id="GO:0007059">
    <property type="term" value="P:chromosome segregation"/>
    <property type="evidence" value="ECO:0007669"/>
    <property type="project" value="TreeGrafter"/>
</dbReference>
<keyword evidence="5" id="KW-0238">DNA-binding</keyword>
<dbReference type="GO" id="GO:0000917">
    <property type="term" value="P:division septum assembly"/>
    <property type="evidence" value="ECO:0007669"/>
    <property type="project" value="UniProtKB-KW"/>
</dbReference>
<evidence type="ECO:0000256" key="6">
    <source>
        <dbReference type="ARBA" id="ARBA00023210"/>
    </source>
</evidence>
<dbReference type="FunFam" id="1.10.10.2830:FF:000001">
    <property type="entry name" value="Chromosome partitioning protein ParB"/>
    <property type="match status" value="1"/>
</dbReference>
<dbReference type="CDD" id="cd16393">
    <property type="entry name" value="SPO0J_N"/>
    <property type="match status" value="1"/>
</dbReference>
<dbReference type="AlphaFoldDB" id="A0A8J8SEL0"/>
<dbReference type="GO" id="GO:0005694">
    <property type="term" value="C:chromosome"/>
    <property type="evidence" value="ECO:0007669"/>
    <property type="project" value="TreeGrafter"/>
</dbReference>
<dbReference type="InterPro" id="IPR003115">
    <property type="entry name" value="ParB_N"/>
</dbReference>
<evidence type="ECO:0000256" key="3">
    <source>
        <dbReference type="ARBA" id="ARBA00022490"/>
    </source>
</evidence>
<gene>
    <name evidence="9" type="primary">noc</name>
    <name evidence="9" type="ORF">HYG85_10615</name>
</gene>
<dbReference type="OrthoDB" id="9802051at2"/>
<name>A0A8J8SEL0_9FIRM</name>
<evidence type="ECO:0000256" key="1">
    <source>
        <dbReference type="ARBA" id="ARBA00004453"/>
    </source>
</evidence>
<dbReference type="InterPro" id="IPR023705">
    <property type="entry name" value="Nucleoid_occlusion_protein"/>
</dbReference>
<dbReference type="PANTHER" id="PTHR33375:SF8">
    <property type="entry name" value="NUCLEOID OCCLUSION PROTEIN"/>
    <property type="match status" value="1"/>
</dbReference>
<dbReference type="Pfam" id="PF17762">
    <property type="entry name" value="HTH_ParB"/>
    <property type="match status" value="1"/>
</dbReference>
<evidence type="ECO:0000259" key="8">
    <source>
        <dbReference type="SMART" id="SM00470"/>
    </source>
</evidence>
<keyword evidence="7" id="KW-0131">Cell cycle</keyword>
<comment type="similarity">
    <text evidence="2">Belongs to the ParB family.</text>
</comment>
<evidence type="ECO:0000256" key="4">
    <source>
        <dbReference type="ARBA" id="ARBA00022618"/>
    </source>
</evidence>
<protein>
    <submittedName>
        <fullName evidence="9">Nucleoid occlusion protein</fullName>
    </submittedName>
</protein>
<reference evidence="9 10" key="1">
    <citation type="submission" date="2020-07" db="EMBL/GenBank/DDBJ databases">
        <title>Vallitalea guaymasensis genome.</title>
        <authorList>
            <person name="Postec A."/>
        </authorList>
    </citation>
    <scope>NUCLEOTIDE SEQUENCE [LARGE SCALE GENOMIC DNA]</scope>
    <source>
        <strain evidence="9 10">Ra1766G1</strain>
    </source>
</reference>
<evidence type="ECO:0000313" key="9">
    <source>
        <dbReference type="EMBL" id="QUH31987.1"/>
    </source>
</evidence>